<dbReference type="GO" id="GO:0022857">
    <property type="term" value="F:transmembrane transporter activity"/>
    <property type="evidence" value="ECO:0007669"/>
    <property type="project" value="InterPro"/>
</dbReference>
<evidence type="ECO:0000256" key="2">
    <source>
        <dbReference type="ARBA" id="ARBA00022448"/>
    </source>
</evidence>
<feature type="transmembrane region" description="Helical" evidence="6">
    <location>
        <begin position="58"/>
        <end position="78"/>
    </location>
</feature>
<feature type="domain" description="Major facilitator superfamily (MFS) profile" evidence="7">
    <location>
        <begin position="22"/>
        <end position="427"/>
    </location>
</feature>
<feature type="transmembrane region" description="Helical" evidence="6">
    <location>
        <begin position="21"/>
        <end position="46"/>
    </location>
</feature>
<evidence type="ECO:0000256" key="1">
    <source>
        <dbReference type="ARBA" id="ARBA00004141"/>
    </source>
</evidence>
<keyword evidence="2" id="KW-0813">Transport</keyword>
<comment type="subcellular location">
    <subcellularLocation>
        <location evidence="1">Membrane</location>
        <topology evidence="1">Multi-pass membrane protein</topology>
    </subcellularLocation>
</comment>
<dbReference type="Pfam" id="PF07690">
    <property type="entry name" value="MFS_1"/>
    <property type="match status" value="1"/>
</dbReference>
<dbReference type="InterPro" id="IPR036259">
    <property type="entry name" value="MFS_trans_sf"/>
</dbReference>
<evidence type="ECO:0000259" key="7">
    <source>
        <dbReference type="PROSITE" id="PS50850"/>
    </source>
</evidence>
<evidence type="ECO:0000256" key="3">
    <source>
        <dbReference type="ARBA" id="ARBA00022692"/>
    </source>
</evidence>
<evidence type="ECO:0000313" key="8">
    <source>
        <dbReference type="EMBL" id="KPV46242.1"/>
    </source>
</evidence>
<feature type="transmembrane region" description="Helical" evidence="6">
    <location>
        <begin position="313"/>
        <end position="333"/>
    </location>
</feature>
<feature type="transmembrane region" description="Helical" evidence="6">
    <location>
        <begin position="379"/>
        <end position="398"/>
    </location>
</feature>
<evidence type="ECO:0000256" key="5">
    <source>
        <dbReference type="ARBA" id="ARBA00023136"/>
    </source>
</evidence>
<organism evidence="8 9">
    <name type="scientific">Acidiplasma aeolicum</name>
    <dbReference type="NCBI Taxonomy" id="507754"/>
    <lineage>
        <taxon>Archaea</taxon>
        <taxon>Methanobacteriati</taxon>
        <taxon>Thermoplasmatota</taxon>
        <taxon>Thermoplasmata</taxon>
        <taxon>Thermoplasmatales</taxon>
        <taxon>Ferroplasmaceae</taxon>
        <taxon>Acidiplasma</taxon>
    </lineage>
</organism>
<feature type="transmembrane region" description="Helical" evidence="6">
    <location>
        <begin position="339"/>
        <end position="358"/>
    </location>
</feature>
<dbReference type="RefSeq" id="WP_054964321.1">
    <property type="nucleotide sequence ID" value="NZ_LJCQ01000276.1"/>
</dbReference>
<dbReference type="InterPro" id="IPR020846">
    <property type="entry name" value="MFS_dom"/>
</dbReference>
<keyword evidence="5 6" id="KW-0472">Membrane</keyword>
<dbReference type="AlphaFoldDB" id="A0A0P9CLC7"/>
<dbReference type="CDD" id="cd17319">
    <property type="entry name" value="MFS_ExuT_GudP_like"/>
    <property type="match status" value="1"/>
</dbReference>
<comment type="caution">
    <text evidence="8">The sequence shown here is derived from an EMBL/GenBank/DDBJ whole genome shotgun (WGS) entry which is preliminary data.</text>
</comment>
<dbReference type="PATRIC" id="fig|507754.4.peg.1818"/>
<protein>
    <submittedName>
        <fullName evidence="8">MFS transporter</fullName>
    </submittedName>
</protein>
<dbReference type="InterPro" id="IPR011701">
    <property type="entry name" value="MFS"/>
</dbReference>
<feature type="transmembrane region" description="Helical" evidence="6">
    <location>
        <begin position="246"/>
        <end position="267"/>
    </location>
</feature>
<feature type="transmembrane region" description="Helical" evidence="6">
    <location>
        <begin position="151"/>
        <end position="174"/>
    </location>
</feature>
<keyword evidence="3 6" id="KW-0812">Transmembrane</keyword>
<accession>A0A0P9CLC7</accession>
<dbReference type="PROSITE" id="PS50850">
    <property type="entry name" value="MFS"/>
    <property type="match status" value="1"/>
</dbReference>
<evidence type="ECO:0000313" key="9">
    <source>
        <dbReference type="Proteomes" id="UP000050515"/>
    </source>
</evidence>
<feature type="transmembrane region" description="Helical" evidence="6">
    <location>
        <begin position="404"/>
        <end position="423"/>
    </location>
</feature>
<proteinExistence type="predicted"/>
<dbReference type="PANTHER" id="PTHR43791:SF36">
    <property type="entry name" value="TRANSPORTER, PUTATIVE (AFU_ORTHOLOGUE AFUA_6G08340)-RELATED"/>
    <property type="match status" value="1"/>
</dbReference>
<feature type="transmembrane region" description="Helical" evidence="6">
    <location>
        <begin position="115"/>
        <end position="139"/>
    </location>
</feature>
<dbReference type="Proteomes" id="UP000050515">
    <property type="component" value="Unassembled WGS sequence"/>
</dbReference>
<evidence type="ECO:0000256" key="6">
    <source>
        <dbReference type="SAM" id="Phobius"/>
    </source>
</evidence>
<dbReference type="PANTHER" id="PTHR43791">
    <property type="entry name" value="PERMEASE-RELATED"/>
    <property type="match status" value="1"/>
</dbReference>
<dbReference type="Gene3D" id="1.20.1250.20">
    <property type="entry name" value="MFS general substrate transporter like domains"/>
    <property type="match status" value="2"/>
</dbReference>
<name>A0A0P9CLC7_9ARCH</name>
<feature type="transmembrane region" description="Helical" evidence="6">
    <location>
        <begin position="90"/>
        <end position="109"/>
    </location>
</feature>
<feature type="transmembrane region" description="Helical" evidence="6">
    <location>
        <begin position="279"/>
        <end position="301"/>
    </location>
</feature>
<dbReference type="EMBL" id="LJCQ01000276">
    <property type="protein sequence ID" value="KPV46242.1"/>
    <property type="molecule type" value="Genomic_DNA"/>
</dbReference>
<evidence type="ECO:0000256" key="4">
    <source>
        <dbReference type="ARBA" id="ARBA00022989"/>
    </source>
</evidence>
<feature type="transmembrane region" description="Helical" evidence="6">
    <location>
        <begin position="180"/>
        <end position="202"/>
    </location>
</feature>
<reference evidence="8 9" key="1">
    <citation type="submission" date="2015-09" db="EMBL/GenBank/DDBJ databases">
        <title>Draft genome sequence of Acidiplasma aeolicum DSM 18409.</title>
        <authorList>
            <person name="Hemp J."/>
        </authorList>
    </citation>
    <scope>NUCLEOTIDE SEQUENCE [LARGE SCALE GENOMIC DNA]</scope>
    <source>
        <strain evidence="8 9">V</strain>
    </source>
</reference>
<gene>
    <name evidence="8" type="ORF">SE19_06415</name>
</gene>
<dbReference type="GO" id="GO:0016020">
    <property type="term" value="C:membrane"/>
    <property type="evidence" value="ECO:0007669"/>
    <property type="project" value="UniProtKB-SubCell"/>
</dbReference>
<dbReference type="SUPFAM" id="SSF103473">
    <property type="entry name" value="MFS general substrate transporter"/>
    <property type="match status" value="1"/>
</dbReference>
<sequence length="427" mass="46902">MDVTIKSVKHSLRKRYIRLAPILFFLYVINFLDRVNLSYAIAANMFPDIGVPASSADFIAGVASSLFFVAYAIPQVFTTLRINSMGIRKIFAFAFSAWGIITIVTGFVQNVPEIYALRFILGLAEAPFYAGTMFFMGIWFVKEERGVANSFFNAAIPVAGIFGGLISGAIFTAYGNNPGWRYLFIYEGILALISVAILWVVLTDFPEDAKWLTKDEKDALERELKNEEENKPIKVSWKEALKQRDVILLTIVYFLGVTGLYGYTIWLPSIIKSMANISAATASFLSDIPYVVAAIALILILRFSDKKGNRKHLTAIIFFVAFAGLALSAFLLVSSPVASFIFFTISAIGIFSFLPIFWNIPQEALTRESSASSIGMINGLGNLGGIVGPILVGGLQSYTHSFVAGVYSMAAFVLLAGIVVLMVRHSR</sequence>
<keyword evidence="4 6" id="KW-1133">Transmembrane helix</keyword>